<gene>
    <name evidence="2" type="ORF">LTR24_004680</name>
</gene>
<comment type="caution">
    <text evidence="2">The sequence shown here is derived from an EMBL/GenBank/DDBJ whole genome shotgun (WGS) entry which is preliminary data.</text>
</comment>
<keyword evidence="3" id="KW-1185">Reference proteome</keyword>
<sequence length="88" mass="9553">MIVPLDKTAEEAEAARSRGKHNLNGLLATPGKHDMAAASDQQRRRDRQNASGSTNEDTTAQTNEEASNYKLLSQSRSKASPDKTSALR</sequence>
<organism evidence="2 3">
    <name type="scientific">Lithohypha guttulata</name>
    <dbReference type="NCBI Taxonomy" id="1690604"/>
    <lineage>
        <taxon>Eukaryota</taxon>
        <taxon>Fungi</taxon>
        <taxon>Dikarya</taxon>
        <taxon>Ascomycota</taxon>
        <taxon>Pezizomycotina</taxon>
        <taxon>Eurotiomycetes</taxon>
        <taxon>Chaetothyriomycetidae</taxon>
        <taxon>Chaetothyriales</taxon>
        <taxon>Trichomeriaceae</taxon>
        <taxon>Lithohypha</taxon>
    </lineage>
</organism>
<evidence type="ECO:0000313" key="3">
    <source>
        <dbReference type="Proteomes" id="UP001345013"/>
    </source>
</evidence>
<dbReference type="EMBL" id="JAVRRG010000049">
    <property type="protein sequence ID" value="KAK5093020.1"/>
    <property type="molecule type" value="Genomic_DNA"/>
</dbReference>
<feature type="compositionally biased region" description="Basic and acidic residues" evidence="1">
    <location>
        <begin position="7"/>
        <end position="16"/>
    </location>
</feature>
<evidence type="ECO:0000256" key="1">
    <source>
        <dbReference type="SAM" id="MobiDB-lite"/>
    </source>
</evidence>
<feature type="compositionally biased region" description="Polar residues" evidence="1">
    <location>
        <begin position="52"/>
        <end position="78"/>
    </location>
</feature>
<protein>
    <submittedName>
        <fullName evidence="2">Uncharacterized protein</fullName>
    </submittedName>
</protein>
<accession>A0ABR0KB97</accession>
<feature type="region of interest" description="Disordered" evidence="1">
    <location>
        <begin position="1"/>
        <end position="88"/>
    </location>
</feature>
<proteinExistence type="predicted"/>
<dbReference type="Proteomes" id="UP001345013">
    <property type="component" value="Unassembled WGS sequence"/>
</dbReference>
<reference evidence="2 3" key="1">
    <citation type="submission" date="2023-08" db="EMBL/GenBank/DDBJ databases">
        <title>Black Yeasts Isolated from many extreme environments.</title>
        <authorList>
            <person name="Coleine C."/>
            <person name="Stajich J.E."/>
            <person name="Selbmann L."/>
        </authorList>
    </citation>
    <scope>NUCLEOTIDE SEQUENCE [LARGE SCALE GENOMIC DNA]</scope>
    <source>
        <strain evidence="2 3">CCFEE 5885</strain>
    </source>
</reference>
<evidence type="ECO:0000313" key="2">
    <source>
        <dbReference type="EMBL" id="KAK5093020.1"/>
    </source>
</evidence>
<name>A0ABR0KB97_9EURO</name>